<keyword evidence="8" id="KW-0812">Transmembrane</keyword>
<evidence type="ECO:0000256" key="7">
    <source>
        <dbReference type="ARBA" id="ARBA00023033"/>
    </source>
</evidence>
<dbReference type="Pfam" id="PF00067">
    <property type="entry name" value="p450"/>
    <property type="match status" value="1"/>
</dbReference>
<organism evidence="9 10">
    <name type="scientific">Citrus unshiu</name>
    <name type="common">Satsuma mandarin</name>
    <name type="synonym">Citrus nobilis var. unshiu</name>
    <dbReference type="NCBI Taxonomy" id="55188"/>
    <lineage>
        <taxon>Eukaryota</taxon>
        <taxon>Viridiplantae</taxon>
        <taxon>Streptophyta</taxon>
        <taxon>Embryophyta</taxon>
        <taxon>Tracheophyta</taxon>
        <taxon>Spermatophyta</taxon>
        <taxon>Magnoliopsida</taxon>
        <taxon>eudicotyledons</taxon>
        <taxon>Gunneridae</taxon>
        <taxon>Pentapetalae</taxon>
        <taxon>rosids</taxon>
        <taxon>malvids</taxon>
        <taxon>Sapindales</taxon>
        <taxon>Rutaceae</taxon>
        <taxon>Aurantioideae</taxon>
        <taxon>Citrus</taxon>
    </lineage>
</organism>
<dbReference type="Gene3D" id="1.10.630.10">
    <property type="entry name" value="Cytochrome P450"/>
    <property type="match status" value="1"/>
</dbReference>
<sequence>MELFDYSALCLRPFRNTLSFMFFTFTILFFLFSLLIFVLRLKPWCQCDACRSYLTFSWLKDFNNLCDWYTHLLAKSPTGTIHLHVLGNTITSNPGNVEYILKTRFDNYPKGKAFSVILGDLLGRGIFNVDGDSWEFQRKMACFELGSFNIKMYALELVTAEIRSRLIPLLSSAANKDNNILDLQDVFRRFSFDSICKFSFGLDPECLMLNLPVSKFATAFDLASKLSAERALAPSPIVWKIKRLLNIGSEKQLKGAINLVNELAETMIHQRQQMGFSKKNDLRWAV</sequence>
<evidence type="ECO:0000256" key="8">
    <source>
        <dbReference type="SAM" id="Phobius"/>
    </source>
</evidence>
<dbReference type="PANTHER" id="PTHR24296">
    <property type="entry name" value="CYTOCHROME P450"/>
    <property type="match status" value="1"/>
</dbReference>
<dbReference type="GO" id="GO:0004497">
    <property type="term" value="F:monooxygenase activity"/>
    <property type="evidence" value="ECO:0007669"/>
    <property type="project" value="UniProtKB-KW"/>
</dbReference>
<protein>
    <recommendedName>
        <fullName evidence="11">Cytochrome P450</fullName>
    </recommendedName>
</protein>
<evidence type="ECO:0000256" key="1">
    <source>
        <dbReference type="ARBA" id="ARBA00001971"/>
    </source>
</evidence>
<keyword evidence="4" id="KW-0479">Metal-binding</keyword>
<comment type="cofactor">
    <cofactor evidence="1">
        <name>heme</name>
        <dbReference type="ChEBI" id="CHEBI:30413"/>
    </cofactor>
</comment>
<keyword evidence="8" id="KW-0472">Membrane</keyword>
<keyword evidence="10" id="KW-1185">Reference proteome</keyword>
<comment type="caution">
    <text evidence="9">The sequence shown here is derived from an EMBL/GenBank/DDBJ whole genome shotgun (WGS) entry which is preliminary data.</text>
</comment>
<dbReference type="GO" id="GO:0016705">
    <property type="term" value="F:oxidoreductase activity, acting on paired donors, with incorporation or reduction of molecular oxygen"/>
    <property type="evidence" value="ECO:0007669"/>
    <property type="project" value="InterPro"/>
</dbReference>
<keyword evidence="3" id="KW-0349">Heme</keyword>
<reference evidence="9 10" key="1">
    <citation type="journal article" date="2017" name="Front. Genet.">
        <title>Draft sequencing of the heterozygous diploid genome of Satsuma (Citrus unshiu Marc.) using a hybrid assembly approach.</title>
        <authorList>
            <person name="Shimizu T."/>
            <person name="Tanizawa Y."/>
            <person name="Mochizuki T."/>
            <person name="Nagasaki H."/>
            <person name="Yoshioka T."/>
            <person name="Toyoda A."/>
            <person name="Fujiyama A."/>
            <person name="Kaminuma E."/>
            <person name="Nakamura Y."/>
        </authorList>
    </citation>
    <scope>NUCLEOTIDE SEQUENCE [LARGE SCALE GENOMIC DNA]</scope>
    <source>
        <strain evidence="10">cv. Miyagawa wase</strain>
    </source>
</reference>
<evidence type="ECO:0000256" key="6">
    <source>
        <dbReference type="ARBA" id="ARBA00023004"/>
    </source>
</evidence>
<dbReference type="AlphaFoldDB" id="A0A2H5Q1L0"/>
<keyword evidence="5" id="KW-0560">Oxidoreductase</keyword>
<comment type="similarity">
    <text evidence="2">Belongs to the cytochrome P450 family.</text>
</comment>
<evidence type="ECO:0000256" key="5">
    <source>
        <dbReference type="ARBA" id="ARBA00023002"/>
    </source>
</evidence>
<evidence type="ECO:0000256" key="4">
    <source>
        <dbReference type="ARBA" id="ARBA00022723"/>
    </source>
</evidence>
<dbReference type="GO" id="GO:0005506">
    <property type="term" value="F:iron ion binding"/>
    <property type="evidence" value="ECO:0007669"/>
    <property type="project" value="InterPro"/>
</dbReference>
<dbReference type="EMBL" id="BDQV01000185">
    <property type="protein sequence ID" value="GAY58527.1"/>
    <property type="molecule type" value="Genomic_DNA"/>
</dbReference>
<evidence type="ECO:0000313" key="10">
    <source>
        <dbReference type="Proteomes" id="UP000236630"/>
    </source>
</evidence>
<proteinExistence type="inferred from homology"/>
<keyword evidence="6" id="KW-0408">Iron</keyword>
<gene>
    <name evidence="9" type="ORF">CUMW_187650</name>
</gene>
<feature type="transmembrane region" description="Helical" evidence="8">
    <location>
        <begin position="20"/>
        <end position="39"/>
    </location>
</feature>
<evidence type="ECO:0000313" key="9">
    <source>
        <dbReference type="EMBL" id="GAY58527.1"/>
    </source>
</evidence>
<dbReference type="InterPro" id="IPR001128">
    <property type="entry name" value="Cyt_P450"/>
</dbReference>
<dbReference type="Proteomes" id="UP000236630">
    <property type="component" value="Unassembled WGS sequence"/>
</dbReference>
<accession>A0A2H5Q1L0</accession>
<keyword evidence="8" id="KW-1133">Transmembrane helix</keyword>
<dbReference type="GO" id="GO:0020037">
    <property type="term" value="F:heme binding"/>
    <property type="evidence" value="ECO:0007669"/>
    <property type="project" value="InterPro"/>
</dbReference>
<dbReference type="SUPFAM" id="SSF48264">
    <property type="entry name" value="Cytochrome P450"/>
    <property type="match status" value="1"/>
</dbReference>
<evidence type="ECO:0000256" key="3">
    <source>
        <dbReference type="ARBA" id="ARBA00022617"/>
    </source>
</evidence>
<evidence type="ECO:0008006" key="11">
    <source>
        <dbReference type="Google" id="ProtNLM"/>
    </source>
</evidence>
<name>A0A2H5Q1L0_CITUN</name>
<keyword evidence="7" id="KW-0503">Monooxygenase</keyword>
<evidence type="ECO:0000256" key="2">
    <source>
        <dbReference type="ARBA" id="ARBA00010617"/>
    </source>
</evidence>
<dbReference type="STRING" id="55188.A0A2H5Q1L0"/>
<dbReference type="InterPro" id="IPR036396">
    <property type="entry name" value="Cyt_P450_sf"/>
</dbReference>